<dbReference type="InterPro" id="IPR011990">
    <property type="entry name" value="TPR-like_helical_dom_sf"/>
</dbReference>
<dbReference type="RefSeq" id="WP_000631821.1">
    <property type="nucleotide sequence ID" value="NC_018500.1"/>
</dbReference>
<feature type="domain" description="Glycosyltransferase 2-like" evidence="1">
    <location>
        <begin position="5"/>
        <end position="141"/>
    </location>
</feature>
<dbReference type="Proteomes" id="UP000005259">
    <property type="component" value="Chromosome"/>
</dbReference>
<dbReference type="SUPFAM" id="SSF48452">
    <property type="entry name" value="TPR-like"/>
    <property type="match status" value="1"/>
</dbReference>
<evidence type="ECO:0000259" key="1">
    <source>
        <dbReference type="Pfam" id="PF00535"/>
    </source>
</evidence>
<dbReference type="PANTHER" id="PTHR43630">
    <property type="entry name" value="POLY-BETA-1,6-N-ACETYL-D-GLUCOSAMINE SYNTHASE"/>
    <property type="match status" value="1"/>
</dbReference>
<dbReference type="CDD" id="cd02511">
    <property type="entry name" value="Beta4Glucosyltransferase"/>
    <property type="match status" value="1"/>
</dbReference>
<dbReference type="InterPro" id="IPR029044">
    <property type="entry name" value="Nucleotide-diphossugar_trans"/>
</dbReference>
<accession>A0A9W3NX72</accession>
<organism evidence="2 3">
    <name type="scientific">Bacillus thuringiensis HD-771</name>
    <dbReference type="NCBI Taxonomy" id="1218175"/>
    <lineage>
        <taxon>Bacteria</taxon>
        <taxon>Bacillati</taxon>
        <taxon>Bacillota</taxon>
        <taxon>Bacilli</taxon>
        <taxon>Bacillales</taxon>
        <taxon>Bacillaceae</taxon>
        <taxon>Bacillus</taxon>
        <taxon>Bacillus cereus group</taxon>
    </lineage>
</organism>
<dbReference type="SUPFAM" id="SSF53448">
    <property type="entry name" value="Nucleotide-diphospho-sugar transferases"/>
    <property type="match status" value="1"/>
</dbReference>
<reference evidence="2 3" key="1">
    <citation type="submission" date="2012-08" db="EMBL/GenBank/DDBJ databases">
        <authorList>
            <person name="Doggett N."/>
            <person name="Teshima H."/>
            <person name="Bruce D."/>
            <person name="Detter J.C."/>
            <person name="Johnson S.L."/>
            <person name="Han C."/>
        </authorList>
    </citation>
    <scope>NUCLEOTIDE SEQUENCE [LARGE SCALE GENOMIC DNA]</scope>
    <source>
        <strain evidence="2 3">HD-771</strain>
    </source>
</reference>
<sequence length="359" mass="42764">MITLSLCMIVKDEERTLEKCLESIKGIPDEIIIVDTGSIDRTKKIARTWTQKIFDFEWNDNFSDARNFSFNQASMDYILWLDADDILLPEDYQKLLRLKQELQEEYDVVSMIYHAGFDQYNNVLTSILRNRIVKREKNFKWCGIVHEDLDINNTYNTYESNIVVTHTKGPTDEISSRNLKIYEKFYKNNADKMNLQDMFHYARELHSHKQYRQAIAFYSKCLESKEIQLPHRLFVMHKLASCYHLIGNFEKEKEITLHSIEYDYPQPEFCCRLGEIFIKKEQFPQAIFWYKQALESSKSNSIFIEQHPFRTWLPHKQLALCHYHLGNYQNSLQHNNEVLKYLPNDKETLTNIAVLKSIL</sequence>
<dbReference type="Pfam" id="PF13181">
    <property type="entry name" value="TPR_8"/>
    <property type="match status" value="1"/>
</dbReference>
<protein>
    <submittedName>
        <fullName evidence="2">Glycosyl transferase family protein</fullName>
    </submittedName>
</protein>
<dbReference type="Gene3D" id="3.90.550.10">
    <property type="entry name" value="Spore Coat Polysaccharide Biosynthesis Protein SpsA, Chain A"/>
    <property type="match status" value="1"/>
</dbReference>
<dbReference type="InterPro" id="IPR019734">
    <property type="entry name" value="TPR_rpt"/>
</dbReference>
<dbReference type="EMBL" id="CP003752">
    <property type="protein sequence ID" value="AFQ15675.1"/>
    <property type="molecule type" value="Genomic_DNA"/>
</dbReference>
<dbReference type="GO" id="GO:0016740">
    <property type="term" value="F:transferase activity"/>
    <property type="evidence" value="ECO:0007669"/>
    <property type="project" value="UniProtKB-KW"/>
</dbReference>
<gene>
    <name evidence="2" type="ORF">BTG_11075</name>
</gene>
<dbReference type="AlphaFoldDB" id="A0A9W3NX72"/>
<dbReference type="Pfam" id="PF00535">
    <property type="entry name" value="Glycos_transf_2"/>
    <property type="match status" value="1"/>
</dbReference>
<keyword evidence="2" id="KW-0808">Transferase</keyword>
<evidence type="ECO:0000313" key="3">
    <source>
        <dbReference type="Proteomes" id="UP000005259"/>
    </source>
</evidence>
<name>A0A9W3NX72_BACTU</name>
<dbReference type="PANTHER" id="PTHR43630:SF2">
    <property type="entry name" value="GLYCOSYLTRANSFERASE"/>
    <property type="match status" value="1"/>
</dbReference>
<dbReference type="Gene3D" id="1.25.40.10">
    <property type="entry name" value="Tetratricopeptide repeat domain"/>
    <property type="match status" value="1"/>
</dbReference>
<proteinExistence type="predicted"/>
<evidence type="ECO:0000313" key="2">
    <source>
        <dbReference type="EMBL" id="AFQ15675.1"/>
    </source>
</evidence>
<dbReference type="SMART" id="SM00028">
    <property type="entry name" value="TPR"/>
    <property type="match status" value="3"/>
</dbReference>
<dbReference type="InterPro" id="IPR001173">
    <property type="entry name" value="Glyco_trans_2-like"/>
</dbReference>
<dbReference type="KEGG" id="bti:BTG_11075"/>